<gene>
    <name evidence="1" type="ORF">PAL_GLEAN10005389</name>
</gene>
<proteinExistence type="predicted"/>
<accession>L5JWB6</accession>
<reference evidence="2" key="1">
    <citation type="journal article" date="2013" name="Science">
        <title>Comparative analysis of bat genomes provides insight into the evolution of flight and immunity.</title>
        <authorList>
            <person name="Zhang G."/>
            <person name="Cowled C."/>
            <person name="Shi Z."/>
            <person name="Huang Z."/>
            <person name="Bishop-Lilly K.A."/>
            <person name="Fang X."/>
            <person name="Wynne J.W."/>
            <person name="Xiong Z."/>
            <person name="Baker M.L."/>
            <person name="Zhao W."/>
            <person name="Tachedjian M."/>
            <person name="Zhu Y."/>
            <person name="Zhou P."/>
            <person name="Jiang X."/>
            <person name="Ng J."/>
            <person name="Yang L."/>
            <person name="Wu L."/>
            <person name="Xiao J."/>
            <person name="Feng Y."/>
            <person name="Chen Y."/>
            <person name="Sun X."/>
            <person name="Zhang Y."/>
            <person name="Marsh G.A."/>
            <person name="Crameri G."/>
            <person name="Broder C.C."/>
            <person name="Frey K.G."/>
            <person name="Wang L.F."/>
            <person name="Wang J."/>
        </authorList>
    </citation>
    <scope>NUCLEOTIDE SEQUENCE [LARGE SCALE GENOMIC DNA]</scope>
</reference>
<evidence type="ECO:0000313" key="1">
    <source>
        <dbReference type="EMBL" id="ELK02776.1"/>
    </source>
</evidence>
<name>L5JWB6_PTEAL</name>
<protein>
    <submittedName>
        <fullName evidence="1">Uncharacterized protein</fullName>
    </submittedName>
</protein>
<sequence length="170" mass="18522">METRSAKARGVGRDERALEPCSAAAHLSSAALCRTLETLLGGVCRMDTGKSRLPPPQAFRSGGRQVAIGRPRRAVSTRLEWLQRFRVPRPELRVDVSLFLFIGSVGCHLDVRLAWEARGGWRSALHGGNGVEVRTGSSNANLFEDSTLVPLTQVLSVMLQALRPAVSLEH</sequence>
<keyword evidence="2" id="KW-1185">Reference proteome</keyword>
<dbReference type="InParanoid" id="L5JWB6"/>
<evidence type="ECO:0000313" key="2">
    <source>
        <dbReference type="Proteomes" id="UP000010552"/>
    </source>
</evidence>
<dbReference type="AlphaFoldDB" id="L5JWB6"/>
<dbReference type="Proteomes" id="UP000010552">
    <property type="component" value="Unassembled WGS sequence"/>
</dbReference>
<organism evidence="1 2">
    <name type="scientific">Pteropus alecto</name>
    <name type="common">Black flying fox</name>
    <dbReference type="NCBI Taxonomy" id="9402"/>
    <lineage>
        <taxon>Eukaryota</taxon>
        <taxon>Metazoa</taxon>
        <taxon>Chordata</taxon>
        <taxon>Craniata</taxon>
        <taxon>Vertebrata</taxon>
        <taxon>Euteleostomi</taxon>
        <taxon>Mammalia</taxon>
        <taxon>Eutheria</taxon>
        <taxon>Laurasiatheria</taxon>
        <taxon>Chiroptera</taxon>
        <taxon>Yinpterochiroptera</taxon>
        <taxon>Pteropodoidea</taxon>
        <taxon>Pteropodidae</taxon>
        <taxon>Pteropodinae</taxon>
        <taxon>Pteropus</taxon>
    </lineage>
</organism>
<dbReference type="EMBL" id="KB031119">
    <property type="protein sequence ID" value="ELK02776.1"/>
    <property type="molecule type" value="Genomic_DNA"/>
</dbReference>